<accession>A0A2Z3HZL2</accession>
<dbReference type="Pfam" id="PF03167">
    <property type="entry name" value="UDG"/>
    <property type="match status" value="1"/>
</dbReference>
<dbReference type="InterPro" id="IPR005122">
    <property type="entry name" value="Uracil-DNA_glycosylase-like"/>
</dbReference>
<evidence type="ECO:0000313" key="2">
    <source>
        <dbReference type="EMBL" id="AWM78510.1"/>
    </source>
</evidence>
<name>A0A2Z3HZL2_9CAUL</name>
<protein>
    <submittedName>
        <fullName evidence="2">Uracil-DNA glycosylase</fullName>
    </submittedName>
</protein>
<gene>
    <name evidence="2" type="ORF">HYN04_12565</name>
</gene>
<dbReference type="OrthoDB" id="64750at2"/>
<dbReference type="Proteomes" id="UP000247763">
    <property type="component" value="Chromosome"/>
</dbReference>
<evidence type="ECO:0000259" key="1">
    <source>
        <dbReference type="Pfam" id="PF03167"/>
    </source>
</evidence>
<feature type="domain" description="Uracil-DNA glycosylase-like" evidence="1">
    <location>
        <begin position="40"/>
        <end position="171"/>
    </location>
</feature>
<sequence length="189" mass="21133">MRRGLLAQPHIHPLIAYVERLRARSSDEFPDFDPLDGGVEARLLFLLEKPGPMTSASRPGRAGSGFISRDNDDPTAEAIFNFMRDAGIPRRETVLWNLIPGWNGTRKVTAREVREGALEALRLVQLLPQLKAVVLVGARAEEARPLLTGGGFSLFSSVHPSPIMRAFRREDWKQIPERWSRAYKAAASH</sequence>
<dbReference type="RefSeq" id="WP_110451076.1">
    <property type="nucleotide sequence ID" value="NZ_CP029479.1"/>
</dbReference>
<dbReference type="AlphaFoldDB" id="A0A2Z3HZL2"/>
<proteinExistence type="predicted"/>
<keyword evidence="3" id="KW-1185">Reference proteome</keyword>
<evidence type="ECO:0000313" key="3">
    <source>
        <dbReference type="Proteomes" id="UP000247763"/>
    </source>
</evidence>
<dbReference type="EMBL" id="CP029479">
    <property type="protein sequence ID" value="AWM78510.1"/>
    <property type="molecule type" value="Genomic_DNA"/>
</dbReference>
<reference evidence="3" key="1">
    <citation type="submission" date="2018-05" db="EMBL/GenBank/DDBJ databases">
        <title>Genome sequencing of Phenylobacterium sp. HYN0004.</title>
        <authorList>
            <person name="Yi H."/>
            <person name="Baek C."/>
        </authorList>
    </citation>
    <scope>NUCLEOTIDE SEQUENCE [LARGE SCALE GENOMIC DNA]</scope>
    <source>
        <strain evidence="3">HYN0004</strain>
    </source>
</reference>
<organism evidence="2 3">
    <name type="scientific">Phenylobacterium parvum</name>
    <dbReference type="NCBI Taxonomy" id="2201350"/>
    <lineage>
        <taxon>Bacteria</taxon>
        <taxon>Pseudomonadati</taxon>
        <taxon>Pseudomonadota</taxon>
        <taxon>Alphaproteobacteria</taxon>
        <taxon>Caulobacterales</taxon>
        <taxon>Caulobacteraceae</taxon>
        <taxon>Phenylobacterium</taxon>
    </lineage>
</organism>
<dbReference type="SUPFAM" id="SSF52141">
    <property type="entry name" value="Uracil-DNA glycosylase-like"/>
    <property type="match status" value="1"/>
</dbReference>
<dbReference type="KEGG" id="phb:HYN04_12565"/>
<dbReference type="Gene3D" id="3.40.470.10">
    <property type="entry name" value="Uracil-DNA glycosylase-like domain"/>
    <property type="match status" value="1"/>
</dbReference>
<dbReference type="InterPro" id="IPR036895">
    <property type="entry name" value="Uracil-DNA_glycosylase-like_sf"/>
</dbReference>
<dbReference type="CDD" id="cd10035">
    <property type="entry name" value="UDG_like"/>
    <property type="match status" value="1"/>
</dbReference>